<protein>
    <submittedName>
        <fullName evidence="1">CRISPR type I-F/YPEST-associated protein Csy2</fullName>
    </submittedName>
</protein>
<name>A0A1H4FLG2_9GAMM</name>
<dbReference type="STRING" id="525918.SAMN05660964_03017"/>
<dbReference type="InterPro" id="IPR013398">
    <property type="entry name" value="CRISPR-assoc_prot_Csy2"/>
</dbReference>
<reference evidence="1 2" key="1">
    <citation type="submission" date="2016-10" db="EMBL/GenBank/DDBJ databases">
        <authorList>
            <person name="de Groot N.N."/>
        </authorList>
    </citation>
    <scope>NUCLEOTIDE SEQUENCE [LARGE SCALE GENOMIC DNA]</scope>
    <source>
        <strain evidence="1 2">DSM 21228</strain>
    </source>
</reference>
<keyword evidence="2" id="KW-1185">Reference proteome</keyword>
<dbReference type="Proteomes" id="UP000199397">
    <property type="component" value="Unassembled WGS sequence"/>
</dbReference>
<dbReference type="RefSeq" id="WP_093069956.1">
    <property type="nucleotide sequence ID" value="NZ_FNQP01000022.1"/>
</dbReference>
<dbReference type="OrthoDB" id="1550641at2"/>
<dbReference type="EMBL" id="FNQP01000022">
    <property type="protein sequence ID" value="SEA98001.1"/>
    <property type="molecule type" value="Genomic_DNA"/>
</dbReference>
<dbReference type="Pfam" id="PF09614">
    <property type="entry name" value="Cas_Csy2"/>
    <property type="match status" value="1"/>
</dbReference>
<evidence type="ECO:0000313" key="2">
    <source>
        <dbReference type="Proteomes" id="UP000199397"/>
    </source>
</evidence>
<accession>A0A1H4FLG2</accession>
<proteinExistence type="predicted"/>
<evidence type="ECO:0000313" key="1">
    <source>
        <dbReference type="EMBL" id="SEA98001.1"/>
    </source>
</evidence>
<sequence>MSTVMETMAYVVIPGLQVKDFNAESNQYVVGIPAMTGFTGFGHGIERHLQTLGWKLQVEGVAVMLHDLRLHEGHPKCPAAMLGAKDFINPPIIEEIKGDMRVTLVLRLVGDLDDAALYEKVRDEFATPETRQALYGWIHANPCCGGSCHDLKALRLMVVETAEDHSRLVAALKRLQQHDKGFWVVPRDDLLRERQAEGQDVLDALLDTQRRMKQEDGRWRRDAWIREQKRWLVPLAVGYQAIEAPQPRQGVRKNARHIYAEPLTGLGELVYASHWLWQADFSLDSVFWVHRHDAQQQTYFVTTLQAEA</sequence>
<gene>
    <name evidence="1" type="ORF">SAMN05660964_03017</name>
</gene>
<dbReference type="AlphaFoldDB" id="A0A1H4FLG2"/>
<organism evidence="1 2">
    <name type="scientific">Thiothrix caldifontis</name>
    <dbReference type="NCBI Taxonomy" id="525918"/>
    <lineage>
        <taxon>Bacteria</taxon>
        <taxon>Pseudomonadati</taxon>
        <taxon>Pseudomonadota</taxon>
        <taxon>Gammaproteobacteria</taxon>
        <taxon>Thiotrichales</taxon>
        <taxon>Thiotrichaceae</taxon>
        <taxon>Thiothrix</taxon>
    </lineage>
</organism>